<feature type="compositionally biased region" description="Low complexity" evidence="1">
    <location>
        <begin position="165"/>
        <end position="185"/>
    </location>
</feature>
<dbReference type="CDD" id="cd00947">
    <property type="entry name" value="TBP_aldolase_IIB"/>
    <property type="match status" value="1"/>
</dbReference>
<dbReference type="GO" id="GO:0008270">
    <property type="term" value="F:zinc ion binding"/>
    <property type="evidence" value="ECO:0007669"/>
    <property type="project" value="InterPro"/>
</dbReference>
<dbReference type="EMBL" id="JAAMPI010000023">
    <property type="protein sequence ID" value="KAF4637452.1"/>
    <property type="molecule type" value="Genomic_DNA"/>
</dbReference>
<evidence type="ECO:0000256" key="1">
    <source>
        <dbReference type="SAM" id="MobiDB-lite"/>
    </source>
</evidence>
<dbReference type="SUPFAM" id="SSF51569">
    <property type="entry name" value="Aldolase"/>
    <property type="match status" value="1"/>
</dbReference>
<dbReference type="GO" id="GO:0016832">
    <property type="term" value="F:aldehyde-lyase activity"/>
    <property type="evidence" value="ECO:0007669"/>
    <property type="project" value="InterPro"/>
</dbReference>
<dbReference type="OrthoDB" id="2245989at2759"/>
<dbReference type="PANTHER" id="PTHR30304:SF0">
    <property type="entry name" value="D-TAGATOSE-1,6-BISPHOSPHATE ALDOLASE SUBUNIT GATY-RELATED"/>
    <property type="match status" value="1"/>
</dbReference>
<organism evidence="2 3">
    <name type="scientific">Cudoniella acicularis</name>
    <dbReference type="NCBI Taxonomy" id="354080"/>
    <lineage>
        <taxon>Eukaryota</taxon>
        <taxon>Fungi</taxon>
        <taxon>Dikarya</taxon>
        <taxon>Ascomycota</taxon>
        <taxon>Pezizomycotina</taxon>
        <taxon>Leotiomycetes</taxon>
        <taxon>Helotiales</taxon>
        <taxon>Tricladiaceae</taxon>
        <taxon>Cudoniella</taxon>
    </lineage>
</organism>
<feature type="compositionally biased region" description="Polar residues" evidence="1">
    <location>
        <begin position="186"/>
        <end position="213"/>
    </location>
</feature>
<comment type="caution">
    <text evidence="2">The sequence shown here is derived from an EMBL/GenBank/DDBJ whole genome shotgun (WGS) entry which is preliminary data.</text>
</comment>
<dbReference type="InterPro" id="IPR000771">
    <property type="entry name" value="FBA_II"/>
</dbReference>
<dbReference type="Proteomes" id="UP000566819">
    <property type="component" value="Unassembled WGS sequence"/>
</dbReference>
<protein>
    <recommendedName>
        <fullName evidence="4">Fructose-bisphosphate aldolase</fullName>
    </recommendedName>
</protein>
<dbReference type="CDD" id="cd14688">
    <property type="entry name" value="bZIP_YAP"/>
    <property type="match status" value="1"/>
</dbReference>
<feature type="region of interest" description="Disordered" evidence="1">
    <location>
        <begin position="1"/>
        <end position="48"/>
    </location>
</feature>
<dbReference type="Gene3D" id="3.20.20.70">
    <property type="entry name" value="Aldolase class I"/>
    <property type="match status" value="1"/>
</dbReference>
<gene>
    <name evidence="2" type="ORF">G7Y89_g658</name>
</gene>
<feature type="compositionally biased region" description="Polar residues" evidence="1">
    <location>
        <begin position="153"/>
        <end position="164"/>
    </location>
</feature>
<proteinExistence type="predicted"/>
<evidence type="ECO:0008006" key="4">
    <source>
        <dbReference type="Google" id="ProtNLM"/>
    </source>
</evidence>
<reference evidence="2 3" key="1">
    <citation type="submission" date="2020-03" db="EMBL/GenBank/DDBJ databases">
        <title>Draft Genome Sequence of Cudoniella acicularis.</title>
        <authorList>
            <person name="Buettner E."/>
            <person name="Kellner H."/>
        </authorList>
    </citation>
    <scope>NUCLEOTIDE SEQUENCE [LARGE SCALE GENOMIC DNA]</scope>
    <source>
        <strain evidence="2 3">DSM 108380</strain>
    </source>
</reference>
<accession>A0A8H4W853</accession>
<sequence length="840" mass="93574">MDSAADKEERKREYNRLAQREFRRRRKEHLKNLEQAQKEQSTEQSEEIERLRYQNEELRRENEALRAQIYGSSTPSSHHLMSAPINISTMSNDGRQYSLSPSISGTSLSGTGSPPTSMGSDMMPMAALSLTSSMMPSSMQAYADPTALSSQPYSMVHQSGLRHNSQSSPESSGFRSSRSPMGPSFQSMNMSQSIESQTPQRSSQRRLGSQPPSNLALIPYNRNKARAEVNHIFRPLYSDASITSNPERHLAVLRSLSDNLPSTLKPSKAQLETPHYWGIDMIASPSLRERLLTVTSDVAQSFVSEIGIAGNEREDVGQLTIWGDDALNEMSWEFSQPILERWVYALKRESTSNFQHTKFAATRGSKSNVTELNARGSEMQLLEKHCKANGPMPILHPLRHSRRRPPPDSKPSSLSQDPLPPARLCTHTNTWVTVTAMAVLDPFSNQTLVKPHSHEVTREEEERVRRWREEFVSFAGQKLVRKGGDPARLEEQEGRFSNVGLLVVFGKADYCWGQGQGNRLWSSPGAGVPARQKPILSRHGGVEEGKDVAMSSGAEKLKNNKSIAILEAAEKGKYGIVSVVCYNLEEIIATARAAESKKSPAMILLFPWAITQFKSHLVNLAADVCRSSSVPISLHLDHCLDVSMVKYAASLPFDSIMVDMSHYEKEDNLRLTKELTEYCHERGIATEAEPGRIEGGEDGLKDTADLEGVLTTPEQAMEFVDTGIDFLAPAFGNIHGEYGPKGPRGWLEFERLEKVREAVGGKVKIVLHGTNAFDRELFQKCVGHGVSKINVNKQLIDPWKKMMAGRGQYTPITKLMEDSMDIFQKEVERLMDECGSSGKA</sequence>
<dbReference type="InterPro" id="IPR050246">
    <property type="entry name" value="Class_II_FBP_aldolase"/>
</dbReference>
<feature type="compositionally biased region" description="Basic and acidic residues" evidence="1">
    <location>
        <begin position="1"/>
        <end position="21"/>
    </location>
</feature>
<feature type="region of interest" description="Disordered" evidence="1">
    <location>
        <begin position="153"/>
        <end position="219"/>
    </location>
</feature>
<dbReference type="SUPFAM" id="SSF57959">
    <property type="entry name" value="Leucine zipper domain"/>
    <property type="match status" value="1"/>
</dbReference>
<dbReference type="Pfam" id="PF01116">
    <property type="entry name" value="F_bP_aldolase"/>
    <property type="match status" value="1"/>
</dbReference>
<dbReference type="Gene3D" id="1.20.5.170">
    <property type="match status" value="1"/>
</dbReference>
<dbReference type="AlphaFoldDB" id="A0A8H4W853"/>
<dbReference type="Pfam" id="PF11905">
    <property type="entry name" value="DUF3425"/>
    <property type="match status" value="1"/>
</dbReference>
<feature type="region of interest" description="Disordered" evidence="1">
    <location>
        <begin position="92"/>
        <end position="121"/>
    </location>
</feature>
<name>A0A8H4W853_9HELO</name>
<dbReference type="GO" id="GO:0005975">
    <property type="term" value="P:carbohydrate metabolic process"/>
    <property type="evidence" value="ECO:0007669"/>
    <property type="project" value="InterPro"/>
</dbReference>
<dbReference type="GO" id="GO:0003700">
    <property type="term" value="F:DNA-binding transcription factor activity"/>
    <property type="evidence" value="ECO:0007669"/>
    <property type="project" value="InterPro"/>
</dbReference>
<feature type="compositionally biased region" description="Low complexity" evidence="1">
    <location>
        <begin position="98"/>
        <end position="121"/>
    </location>
</feature>
<keyword evidence="3" id="KW-1185">Reference proteome</keyword>
<feature type="region of interest" description="Disordered" evidence="1">
    <location>
        <begin position="394"/>
        <end position="422"/>
    </location>
</feature>
<feature type="compositionally biased region" description="Basic and acidic residues" evidence="1">
    <location>
        <begin position="30"/>
        <end position="48"/>
    </location>
</feature>
<dbReference type="InterPro" id="IPR013785">
    <property type="entry name" value="Aldolase_TIM"/>
</dbReference>
<dbReference type="PANTHER" id="PTHR30304">
    <property type="entry name" value="D-TAGATOSE-1,6-BISPHOSPHATE ALDOLASE"/>
    <property type="match status" value="1"/>
</dbReference>
<evidence type="ECO:0000313" key="3">
    <source>
        <dbReference type="Proteomes" id="UP000566819"/>
    </source>
</evidence>
<dbReference type="InterPro" id="IPR046347">
    <property type="entry name" value="bZIP_sf"/>
</dbReference>
<evidence type="ECO:0000313" key="2">
    <source>
        <dbReference type="EMBL" id="KAF4637452.1"/>
    </source>
</evidence>
<dbReference type="InterPro" id="IPR021833">
    <property type="entry name" value="DUF3425"/>
</dbReference>